<keyword evidence="15" id="KW-1185">Reference proteome</keyword>
<dbReference type="GO" id="GO:0004492">
    <property type="term" value="F:methyl/ethyl malonyl-CoA decarboxylase activity"/>
    <property type="evidence" value="ECO:0007669"/>
    <property type="project" value="UniProtKB-EC"/>
</dbReference>
<dbReference type="EC" id="4.1.1.94" evidence="7"/>
<evidence type="ECO:0000256" key="6">
    <source>
        <dbReference type="ARBA" id="ARBA00036541"/>
    </source>
</evidence>
<dbReference type="SUPFAM" id="SSF52096">
    <property type="entry name" value="ClpP/crotonase"/>
    <property type="match status" value="1"/>
</dbReference>
<dbReference type="InterPro" id="IPR018376">
    <property type="entry name" value="Enoyl-CoA_hyd/isom_CS"/>
</dbReference>
<dbReference type="PROSITE" id="PS00166">
    <property type="entry name" value="ENOYL_COA_HYDRATASE"/>
    <property type="match status" value="1"/>
</dbReference>
<dbReference type="GO" id="GO:0006635">
    <property type="term" value="P:fatty acid beta-oxidation"/>
    <property type="evidence" value="ECO:0007669"/>
    <property type="project" value="TreeGrafter"/>
</dbReference>
<evidence type="ECO:0000256" key="1">
    <source>
        <dbReference type="ARBA" id="ARBA00004514"/>
    </source>
</evidence>
<evidence type="ECO:0000313" key="15">
    <source>
        <dbReference type="Proteomes" id="UP000070250"/>
    </source>
</evidence>
<comment type="function">
    <text evidence="12">Decarboxylates ethylmalonyl-CoA, a potentially toxic metabolite, to form butyryl-CoA, suggesting it might be involved in metabolite proofreading. Acts preferentially on (S)-ethylmalonyl-CoA but also has some activity on the (R)-isomer. Also has methylmalonyl-CoA decarboxylase activity at lower level.</text>
</comment>
<comment type="subcellular location">
    <subcellularLocation>
        <location evidence="1">Cytoplasm</location>
        <location evidence="1">Cytosol</location>
    </subcellularLocation>
</comment>
<comment type="similarity">
    <text evidence="2 13">Belongs to the enoyl-CoA hydratase/isomerase family.</text>
</comment>
<evidence type="ECO:0000256" key="13">
    <source>
        <dbReference type="RuleBase" id="RU003707"/>
    </source>
</evidence>
<dbReference type="PANTHER" id="PTHR11941">
    <property type="entry name" value="ENOYL-COA HYDRATASE-RELATED"/>
    <property type="match status" value="1"/>
</dbReference>
<evidence type="ECO:0000256" key="11">
    <source>
        <dbReference type="ARBA" id="ARBA00047446"/>
    </source>
</evidence>
<dbReference type="Gene3D" id="3.90.226.10">
    <property type="entry name" value="2-enoyl-CoA Hydratase, Chain A, domain 1"/>
    <property type="match status" value="1"/>
</dbReference>
<dbReference type="Proteomes" id="UP000070250">
    <property type="component" value="Chromosome"/>
</dbReference>
<dbReference type="InterPro" id="IPR001753">
    <property type="entry name" value="Enoyl-CoA_hydra/iso"/>
</dbReference>
<dbReference type="PATRIC" id="fig|465721.4.peg.1734"/>
<organism evidence="14 15">
    <name type="scientific">Steroidobacter denitrificans</name>
    <dbReference type="NCBI Taxonomy" id="465721"/>
    <lineage>
        <taxon>Bacteria</taxon>
        <taxon>Pseudomonadati</taxon>
        <taxon>Pseudomonadota</taxon>
        <taxon>Gammaproteobacteria</taxon>
        <taxon>Steroidobacterales</taxon>
        <taxon>Steroidobacteraceae</taxon>
        <taxon>Steroidobacter</taxon>
    </lineage>
</organism>
<dbReference type="KEGG" id="sdf:ACG33_08145"/>
<evidence type="ECO:0000256" key="8">
    <source>
        <dbReference type="ARBA" id="ARBA00039903"/>
    </source>
</evidence>
<evidence type="ECO:0000256" key="12">
    <source>
        <dbReference type="ARBA" id="ARBA00056546"/>
    </source>
</evidence>
<dbReference type="AlphaFoldDB" id="A0A127FBT4"/>
<dbReference type="CDD" id="cd06558">
    <property type="entry name" value="crotonase-like"/>
    <property type="match status" value="1"/>
</dbReference>
<gene>
    <name evidence="14" type="ORF">ACG33_08145</name>
</gene>
<sequence length="256" mass="27595">MMYYKNLIVEIRDQVLWVKINRPKVRNALSLATLGELGRACTEYAAEPALKAVVLTGEGNESFAAGGDLKEFSAIRTAAQTEQLFDLASSVLDKIRKFPTPVVAAVNGWALGGGAELALACDFRVAAAHASIGYIHGRLNITCGFGGGADLMQLLGGSRAMLHGLTAKPLPALEAQRAGLFDRVAEEGERLESCVAGFLEPLLGQQPQVIRAYKAMASAAQQGLSGEERRAIEREWFVRTWTHADHWAAVDATMKK</sequence>
<dbReference type="EMBL" id="CP011971">
    <property type="protein sequence ID" value="AMN47065.1"/>
    <property type="molecule type" value="Genomic_DNA"/>
</dbReference>
<dbReference type="GO" id="GO:0005829">
    <property type="term" value="C:cytosol"/>
    <property type="evidence" value="ECO:0007669"/>
    <property type="project" value="UniProtKB-SubCell"/>
</dbReference>
<evidence type="ECO:0000313" key="14">
    <source>
        <dbReference type="EMBL" id="AMN47065.1"/>
    </source>
</evidence>
<comment type="catalytic activity">
    <reaction evidence="5">
        <text>(2S)-ethylmalonyl-CoA + H(+) = butanoyl-CoA + CO2</text>
        <dbReference type="Rhea" id="RHEA:32131"/>
        <dbReference type="ChEBI" id="CHEBI:15378"/>
        <dbReference type="ChEBI" id="CHEBI:16526"/>
        <dbReference type="ChEBI" id="CHEBI:57371"/>
        <dbReference type="ChEBI" id="CHEBI:60909"/>
        <dbReference type="EC" id="4.1.1.94"/>
    </reaction>
    <physiologicalReaction direction="left-to-right" evidence="5">
        <dbReference type="Rhea" id="RHEA:32132"/>
    </physiologicalReaction>
</comment>
<dbReference type="RefSeq" id="WP_066920234.1">
    <property type="nucleotide sequence ID" value="NZ_CP011971.1"/>
</dbReference>
<comment type="catalytic activity">
    <reaction evidence="6">
        <text>(2R)-ethylmalonyl-CoA + H(+) = butanoyl-CoA + CO2</text>
        <dbReference type="Rhea" id="RHEA:59540"/>
        <dbReference type="ChEBI" id="CHEBI:15378"/>
        <dbReference type="ChEBI" id="CHEBI:16526"/>
        <dbReference type="ChEBI" id="CHEBI:57371"/>
        <dbReference type="ChEBI" id="CHEBI:85316"/>
        <dbReference type="EC" id="4.1.1.94"/>
    </reaction>
    <physiologicalReaction direction="left-to-right" evidence="6">
        <dbReference type="Rhea" id="RHEA:59541"/>
    </physiologicalReaction>
</comment>
<reference evidence="14 15" key="1">
    <citation type="submission" date="2015-06" db="EMBL/GenBank/DDBJ databases">
        <title>A Comprehensive Approach to Explore the Metabolic and Phylogenetic Diversity of Bacterial Steroid Degradation in the Environment: Testosterone as an Example.</title>
        <authorList>
            <person name="Yang F.-C."/>
            <person name="Chen Y.-L."/>
            <person name="Yu C.-P."/>
            <person name="Tang S.-L."/>
            <person name="Wang P.-H."/>
            <person name="Ismail W."/>
            <person name="Wang C.-H."/>
            <person name="Yang C.-Y."/>
            <person name="Chiang Y.-R."/>
        </authorList>
    </citation>
    <scope>NUCLEOTIDE SEQUENCE [LARGE SCALE GENOMIC DNA]</scope>
    <source>
        <strain evidence="14 15">DSM 18526</strain>
    </source>
</reference>
<evidence type="ECO:0000256" key="9">
    <source>
        <dbReference type="ARBA" id="ARBA00042052"/>
    </source>
</evidence>
<name>A0A127FBT4_STEDE</name>
<dbReference type="InterPro" id="IPR029045">
    <property type="entry name" value="ClpP/crotonase-like_dom_sf"/>
</dbReference>
<evidence type="ECO:0000256" key="3">
    <source>
        <dbReference type="ARBA" id="ARBA00022490"/>
    </source>
</evidence>
<dbReference type="PANTHER" id="PTHR11941:SF27">
    <property type="entry name" value="ETHYLMALONYL-COA DECARBOXYLASE"/>
    <property type="match status" value="1"/>
</dbReference>
<evidence type="ECO:0000256" key="10">
    <source>
        <dbReference type="ARBA" id="ARBA00042182"/>
    </source>
</evidence>
<protein>
    <recommendedName>
        <fullName evidence="8">Ethylmalonyl-CoA decarboxylase</fullName>
        <ecNumber evidence="7">4.1.1.94</ecNumber>
    </recommendedName>
    <alternativeName>
        <fullName evidence="10">Enoyl-CoA hydratase domain-containing protein 1</fullName>
    </alternativeName>
    <alternativeName>
        <fullName evidence="9">Methylmalonyl-CoA decarboxylase</fullName>
    </alternativeName>
</protein>
<accession>A0A127FBT4</accession>
<evidence type="ECO:0000256" key="4">
    <source>
        <dbReference type="ARBA" id="ARBA00023239"/>
    </source>
</evidence>
<dbReference type="OrthoDB" id="9807606at2"/>
<evidence type="ECO:0000256" key="5">
    <source>
        <dbReference type="ARBA" id="ARBA00036343"/>
    </source>
</evidence>
<dbReference type="Pfam" id="PF00378">
    <property type="entry name" value="ECH_1"/>
    <property type="match status" value="1"/>
</dbReference>
<proteinExistence type="inferred from homology"/>
<dbReference type="STRING" id="465721.ACG33_08145"/>
<evidence type="ECO:0000256" key="2">
    <source>
        <dbReference type="ARBA" id="ARBA00005254"/>
    </source>
</evidence>
<evidence type="ECO:0000256" key="7">
    <source>
        <dbReference type="ARBA" id="ARBA00038883"/>
    </source>
</evidence>
<keyword evidence="3" id="KW-0963">Cytoplasm</keyword>
<comment type="catalytic activity">
    <reaction evidence="11">
        <text>(S)-methylmalonyl-CoA + H(+) = propanoyl-CoA + CO2</text>
        <dbReference type="Rhea" id="RHEA:61340"/>
        <dbReference type="ChEBI" id="CHEBI:15378"/>
        <dbReference type="ChEBI" id="CHEBI:16526"/>
        <dbReference type="ChEBI" id="CHEBI:57327"/>
        <dbReference type="ChEBI" id="CHEBI:57392"/>
        <dbReference type="EC" id="4.1.1.94"/>
    </reaction>
    <physiologicalReaction direction="left-to-right" evidence="11">
        <dbReference type="Rhea" id="RHEA:61341"/>
    </physiologicalReaction>
</comment>
<keyword evidence="4 14" id="KW-0456">Lyase</keyword>